<dbReference type="EMBL" id="MN739773">
    <property type="protein sequence ID" value="QHT25651.1"/>
    <property type="molecule type" value="Genomic_DNA"/>
</dbReference>
<proteinExistence type="predicted"/>
<protein>
    <submittedName>
        <fullName evidence="1">Uncharacterized protein</fullName>
    </submittedName>
</protein>
<sequence length="1217" mass="128577">MDKDLQLTNSLSYGKPLFFSETSQTSTNQSLLDYLQNLQSLQNTNVITTTSNNINTETSDINTNTITTSIINILNNINFSNNFLIMNNTDFEASSTIPSSPDYILCSTNNNYALYLRVPYTYVRGTDFGNVSEYDYVPSGAEIDEQWLTITDSKFKVTGPFTQIKSDKTAFRDKVVTVGYIDRVELSNTSSFLGTVDDNPSNTSTCRGIDFEYTNIGSPSIVRLGFIGYSFARNKFVFYKNASYNVGGGLANENKITKNSPTDLNKFDLDHIYTNKIYASDDTTFDFIEVQSNDYLKLYSGGTITQPSTINSNSTYISSAADTQIFSNTGSILLQTGTNAIPSLTDGQIYLNSNGQSNVILNLDESMLFSITNSGTTYQEKIDNNGFSFGTDADNWIIINSDNLYSDNANYTIGKNTNYIDSVYTNNLFASTLKTTLDADDNEIQNVNVTSGVINSTKIGNLIPSSGSFTTLDTSDTTNIKGNLNLGVDGTSYDAIFYSDVVGKTLNWNASSAELNLTAKTLLNETNIDTTNGDFIVSGNNKINLSTSDNSINSISLVTNGGTSESILIQNTKGTSNDSINIVSQKGGITINSNSSTNVLNSIHVGTDGISSNSIFYSNSTGKTLEWNTAIPTLIINGNTGKTALDLASGNLAINTNKFTVDGASGDLAINTDKFTIDGASGDLAINTNKFTIDGASGDLAINTNKFTVDGASGDLAINTDKFTVDGASGDLAINTNKFTVDGTSGDLAISTNKFTVIGASGDLAINTDKFTVDGATGSIAINTDKFTVDGASGDLAINTNKFTIDGASGDLAINTNKFTVIGASGDLAINTNKFTVDGASGDLAINTNKFTVDGASGDLAINTNKFTVDGASGDLAINTNKFTVDGASGDLAINTNKFTVDGASGDLAINTNKFTVDGATGNTNIAGKTTLNETNIDTTNGDFIISGTNNINISTTTDSPNAIYLETNGGTSESIALYNNLGTADDSIYLRSFSGGIKTLSSKNTNISLFAKDSVNKSINIMSANIGSGNGLVTIMSDGTTSITSSYNNSKAVYLCASGGTDETIKIYSEYGTTPESIELTSDNGGIELNSATSLRFRNGNNGLTFTTSVSTVGTETLTSTKIIGGILIHSSAANDTITMPKASDLLSDLTNINVSDTLKVLCINSASANTLAIAKASDNSINVHGNTTIKASTSAVMYIRFTNIDTGTESADAYI</sequence>
<organism evidence="1">
    <name type="scientific">viral metagenome</name>
    <dbReference type="NCBI Taxonomy" id="1070528"/>
    <lineage>
        <taxon>unclassified sequences</taxon>
        <taxon>metagenomes</taxon>
        <taxon>organismal metagenomes</taxon>
    </lineage>
</organism>
<evidence type="ECO:0000313" key="1">
    <source>
        <dbReference type="EMBL" id="QHT25651.1"/>
    </source>
</evidence>
<reference evidence="1" key="1">
    <citation type="journal article" date="2020" name="Nature">
        <title>Giant virus diversity and host interactions through global metagenomics.</title>
        <authorList>
            <person name="Schulz F."/>
            <person name="Roux S."/>
            <person name="Paez-Espino D."/>
            <person name="Jungbluth S."/>
            <person name="Walsh D.A."/>
            <person name="Denef V.J."/>
            <person name="McMahon K.D."/>
            <person name="Konstantinidis K.T."/>
            <person name="Eloe-Fadrosh E.A."/>
            <person name="Kyrpides N.C."/>
            <person name="Woyke T."/>
        </authorList>
    </citation>
    <scope>NUCLEOTIDE SEQUENCE</scope>
    <source>
        <strain evidence="1">GVMAG-M-3300023179-27</strain>
    </source>
</reference>
<accession>A0A6C0EAL0</accession>
<dbReference type="AlphaFoldDB" id="A0A6C0EAL0"/>
<name>A0A6C0EAL0_9ZZZZ</name>